<evidence type="ECO:0000256" key="2">
    <source>
        <dbReference type="ARBA" id="ARBA00022741"/>
    </source>
</evidence>
<dbReference type="SUPFAM" id="SSF52540">
    <property type="entry name" value="P-loop containing nucleoside triphosphate hydrolases"/>
    <property type="match status" value="1"/>
</dbReference>
<dbReference type="PROSITE" id="PS50893">
    <property type="entry name" value="ABC_TRANSPORTER_2"/>
    <property type="match status" value="1"/>
</dbReference>
<dbReference type="GO" id="GO:0022857">
    <property type="term" value="F:transmembrane transporter activity"/>
    <property type="evidence" value="ECO:0007669"/>
    <property type="project" value="InterPro"/>
</dbReference>
<keyword evidence="1" id="KW-0813">Transport</keyword>
<dbReference type="Gene3D" id="3.40.50.300">
    <property type="entry name" value="P-loop containing nucleotide triphosphate hydrolases"/>
    <property type="match status" value="1"/>
</dbReference>
<dbReference type="EMBL" id="FORH01000001">
    <property type="protein sequence ID" value="SFI80367.1"/>
    <property type="molecule type" value="Genomic_DNA"/>
</dbReference>
<dbReference type="InterPro" id="IPR003593">
    <property type="entry name" value="AAA+_ATPase"/>
</dbReference>
<keyword evidence="2" id="KW-0547">Nucleotide-binding</keyword>
<dbReference type="STRING" id="588602.SAMN04487991_0912"/>
<dbReference type="InterPro" id="IPR013611">
    <property type="entry name" value="Transp-assoc_OB_typ2"/>
</dbReference>
<dbReference type="SMART" id="SM00382">
    <property type="entry name" value="AAA"/>
    <property type="match status" value="1"/>
</dbReference>
<dbReference type="InterPro" id="IPR003439">
    <property type="entry name" value="ABC_transporter-like_ATP-bd"/>
</dbReference>
<sequence length="355" mass="38715">MTTVEVKNLRKSYDDFLALDGVSLTAETGQLVTLLGPSGCGKSTTLRCLAGFHEPNGGDILVDGESILNVPSNRRKFGVVFQNYALFPHMTVAENIGYGLRLQKRSKGEIETRVFDVMKLVRLTGLEDRLPREISGGQQQRVALARALVLKPRLLLLDEPLANLDARLRDEVRWLIRDLQQQSGITAFYVTHDQSEAMAMSDMVAVMKAGRVAQFATPREIYQKPSERYVADFTGEANFLTAQRVQPVAEGRYSVHVAGADIEVEGVPGLLKNAAAELLLRPESLTLVTTGDTATFEGEVIKCAFLGASLHCEIALPEGGRLKLTAPPNHEVGAGDRVGIAIDLSHAWLMPEVAP</sequence>
<dbReference type="InterPro" id="IPR050093">
    <property type="entry name" value="ABC_SmlMolc_Importer"/>
</dbReference>
<dbReference type="Proteomes" id="UP000199630">
    <property type="component" value="Unassembled WGS sequence"/>
</dbReference>
<dbReference type="FunFam" id="3.40.50.300:FF:000133">
    <property type="entry name" value="Spermidine/putrescine import ATP-binding protein PotA"/>
    <property type="match status" value="1"/>
</dbReference>
<dbReference type="InterPro" id="IPR027417">
    <property type="entry name" value="P-loop_NTPase"/>
</dbReference>
<dbReference type="GO" id="GO:0016887">
    <property type="term" value="F:ATP hydrolysis activity"/>
    <property type="evidence" value="ECO:0007669"/>
    <property type="project" value="InterPro"/>
</dbReference>
<evidence type="ECO:0000256" key="3">
    <source>
        <dbReference type="ARBA" id="ARBA00022840"/>
    </source>
</evidence>
<dbReference type="SUPFAM" id="SSF50331">
    <property type="entry name" value="MOP-like"/>
    <property type="match status" value="1"/>
</dbReference>
<dbReference type="OrthoDB" id="9802264at2"/>
<name>A0A1I3L6P7_9RHOB</name>
<dbReference type="InterPro" id="IPR017871">
    <property type="entry name" value="ABC_transporter-like_CS"/>
</dbReference>
<protein>
    <submittedName>
        <fullName evidence="5">Putative spermidine/putrescine transport system ATP-binding protein</fullName>
    </submittedName>
</protein>
<accession>A0A1I3L6P7</accession>
<organism evidence="5 6">
    <name type="scientific">Celeribacter neptunius</name>
    <dbReference type="NCBI Taxonomy" id="588602"/>
    <lineage>
        <taxon>Bacteria</taxon>
        <taxon>Pseudomonadati</taxon>
        <taxon>Pseudomonadota</taxon>
        <taxon>Alphaproteobacteria</taxon>
        <taxon>Rhodobacterales</taxon>
        <taxon>Roseobacteraceae</taxon>
        <taxon>Celeribacter</taxon>
    </lineage>
</organism>
<evidence type="ECO:0000313" key="5">
    <source>
        <dbReference type="EMBL" id="SFI80367.1"/>
    </source>
</evidence>
<dbReference type="Pfam" id="PF00005">
    <property type="entry name" value="ABC_tran"/>
    <property type="match status" value="1"/>
</dbReference>
<gene>
    <name evidence="5" type="ORF">SAMN04487991_0912</name>
</gene>
<dbReference type="GO" id="GO:0043190">
    <property type="term" value="C:ATP-binding cassette (ABC) transporter complex"/>
    <property type="evidence" value="ECO:0007669"/>
    <property type="project" value="InterPro"/>
</dbReference>
<dbReference type="Pfam" id="PF08402">
    <property type="entry name" value="TOBE_2"/>
    <property type="match status" value="1"/>
</dbReference>
<feature type="domain" description="ABC transporter" evidence="4">
    <location>
        <begin position="4"/>
        <end position="234"/>
    </location>
</feature>
<dbReference type="AlphaFoldDB" id="A0A1I3L6P7"/>
<dbReference type="InterPro" id="IPR008995">
    <property type="entry name" value="Mo/tungstate-bd_C_term_dom"/>
</dbReference>
<dbReference type="GO" id="GO:0005524">
    <property type="term" value="F:ATP binding"/>
    <property type="evidence" value="ECO:0007669"/>
    <property type="project" value="UniProtKB-KW"/>
</dbReference>
<evidence type="ECO:0000259" key="4">
    <source>
        <dbReference type="PROSITE" id="PS50893"/>
    </source>
</evidence>
<evidence type="ECO:0000313" key="6">
    <source>
        <dbReference type="Proteomes" id="UP000199630"/>
    </source>
</evidence>
<dbReference type="GO" id="GO:0015847">
    <property type="term" value="P:putrescine transport"/>
    <property type="evidence" value="ECO:0007669"/>
    <property type="project" value="UniProtKB-ARBA"/>
</dbReference>
<dbReference type="PROSITE" id="PS00211">
    <property type="entry name" value="ABC_TRANSPORTER_1"/>
    <property type="match status" value="1"/>
</dbReference>
<reference evidence="6" key="1">
    <citation type="submission" date="2016-10" db="EMBL/GenBank/DDBJ databases">
        <authorList>
            <person name="Varghese N."/>
            <person name="Submissions S."/>
        </authorList>
    </citation>
    <scope>NUCLEOTIDE SEQUENCE [LARGE SCALE GENOMIC DNA]</scope>
    <source>
        <strain evidence="6">DSM 26471</strain>
    </source>
</reference>
<dbReference type="PANTHER" id="PTHR42781">
    <property type="entry name" value="SPERMIDINE/PUTRESCINE IMPORT ATP-BINDING PROTEIN POTA"/>
    <property type="match status" value="1"/>
</dbReference>
<dbReference type="PANTHER" id="PTHR42781:SF4">
    <property type="entry name" value="SPERMIDINE_PUTRESCINE IMPORT ATP-BINDING PROTEIN POTA"/>
    <property type="match status" value="1"/>
</dbReference>
<keyword evidence="6" id="KW-1185">Reference proteome</keyword>
<proteinExistence type="predicted"/>
<evidence type="ECO:0000256" key="1">
    <source>
        <dbReference type="ARBA" id="ARBA00022448"/>
    </source>
</evidence>
<keyword evidence="3 5" id="KW-0067">ATP-binding</keyword>
<dbReference type="RefSeq" id="WP_090058051.1">
    <property type="nucleotide sequence ID" value="NZ_FORH01000001.1"/>
</dbReference>
<dbReference type="Gene3D" id="2.40.50.100">
    <property type="match status" value="1"/>
</dbReference>